<dbReference type="Pfam" id="PF14289">
    <property type="entry name" value="DUF4369"/>
    <property type="match status" value="1"/>
</dbReference>
<evidence type="ECO:0000256" key="4">
    <source>
        <dbReference type="ARBA" id="ARBA00023284"/>
    </source>
</evidence>
<evidence type="ECO:0000313" key="7">
    <source>
        <dbReference type="Proteomes" id="UP000651112"/>
    </source>
</evidence>
<keyword evidence="3" id="KW-1015">Disulfide bond</keyword>
<sequence length="379" mass="42507">MRKGLLTILGVVPLLVFSQEDFTLKGKIKGIQNGAKVFFQYRDNGETILDSVTIKNNKFKYQGSVSQPTPTTLILSSTGQTMSELLKSEERPPVNSVYLSKGVIKFEGKDFLTATAKGNAINKDYTKYKKLSDEIYANFAALDAEYEAASDEQKQDEAFLQELETKAEGFYEKQRTLTEEFVNANPNSYISLAVLEELASAENIISFVKPAYERMSNSLKSTDLGKKLEKKIADTQKLAVGAVAPDFTLPDTLGSELSLSSLRGKYVLVDFWASWCGPCRRENPTVVAAFEKFKDKDFTVLGVSFDRPGKKEDWMRAINDDKLEQWPHVSDLQYWNSPVVKLYAIQSIPQNYLLDPEGKIIASNLRGPALEKKLEEVLN</sequence>
<dbReference type="Pfam" id="PF00578">
    <property type="entry name" value="AhpC-TSA"/>
    <property type="match status" value="1"/>
</dbReference>
<evidence type="ECO:0000256" key="1">
    <source>
        <dbReference type="ARBA" id="ARBA00004196"/>
    </source>
</evidence>
<dbReference type="Gene3D" id="3.40.30.10">
    <property type="entry name" value="Glutaredoxin"/>
    <property type="match status" value="1"/>
</dbReference>
<keyword evidence="2" id="KW-0201">Cytochrome c-type biogenesis</keyword>
<dbReference type="InterPro" id="IPR013766">
    <property type="entry name" value="Thioredoxin_domain"/>
</dbReference>
<organism evidence="6 7">
    <name type="scientific">Sphingobacterium chuzhouense</name>
    <dbReference type="NCBI Taxonomy" id="1742264"/>
    <lineage>
        <taxon>Bacteria</taxon>
        <taxon>Pseudomonadati</taxon>
        <taxon>Bacteroidota</taxon>
        <taxon>Sphingobacteriia</taxon>
        <taxon>Sphingobacteriales</taxon>
        <taxon>Sphingobacteriaceae</taxon>
        <taxon>Sphingobacterium</taxon>
    </lineage>
</organism>
<evidence type="ECO:0000256" key="3">
    <source>
        <dbReference type="ARBA" id="ARBA00023157"/>
    </source>
</evidence>
<dbReference type="InterPro" id="IPR050553">
    <property type="entry name" value="Thioredoxin_ResA/DsbE_sf"/>
</dbReference>
<comment type="caution">
    <text evidence="6">The sequence shown here is derived from an EMBL/GenBank/DDBJ whole genome shotgun (WGS) entry which is preliminary data.</text>
</comment>
<evidence type="ECO:0000313" key="6">
    <source>
        <dbReference type="EMBL" id="MBD1420851.1"/>
    </source>
</evidence>
<accession>A0ABR7XNU7</accession>
<dbReference type="RefSeq" id="WP_190312589.1">
    <property type="nucleotide sequence ID" value="NZ_JACNYL010000001.1"/>
</dbReference>
<dbReference type="PANTHER" id="PTHR42852:SF6">
    <property type="entry name" value="THIOL:DISULFIDE INTERCHANGE PROTEIN DSBE"/>
    <property type="match status" value="1"/>
</dbReference>
<dbReference type="CDD" id="cd02966">
    <property type="entry name" value="TlpA_like_family"/>
    <property type="match status" value="1"/>
</dbReference>
<dbReference type="InterPro" id="IPR036249">
    <property type="entry name" value="Thioredoxin-like_sf"/>
</dbReference>
<dbReference type="EMBL" id="JACNYL010000001">
    <property type="protein sequence ID" value="MBD1420851.1"/>
    <property type="molecule type" value="Genomic_DNA"/>
</dbReference>
<reference evidence="6 7" key="1">
    <citation type="submission" date="2020-08" db="EMBL/GenBank/DDBJ databases">
        <title>Sphingobacterium sp. DN00404 isolated from aquaculture water.</title>
        <authorList>
            <person name="Zhang M."/>
        </authorList>
    </citation>
    <scope>NUCLEOTIDE SEQUENCE [LARGE SCALE GENOMIC DNA]</scope>
    <source>
        <strain evidence="6 7">KCTC 42746</strain>
    </source>
</reference>
<comment type="subcellular location">
    <subcellularLocation>
        <location evidence="1">Cell envelope</location>
    </subcellularLocation>
</comment>
<dbReference type="PANTHER" id="PTHR42852">
    <property type="entry name" value="THIOL:DISULFIDE INTERCHANGE PROTEIN DSBE"/>
    <property type="match status" value="1"/>
</dbReference>
<dbReference type="Proteomes" id="UP000651112">
    <property type="component" value="Unassembled WGS sequence"/>
</dbReference>
<keyword evidence="7" id="KW-1185">Reference proteome</keyword>
<feature type="domain" description="Thioredoxin" evidence="5">
    <location>
        <begin position="238"/>
        <end position="379"/>
    </location>
</feature>
<keyword evidence="4" id="KW-0676">Redox-active center</keyword>
<name>A0ABR7XNU7_9SPHI</name>
<dbReference type="PROSITE" id="PS00194">
    <property type="entry name" value="THIOREDOXIN_1"/>
    <property type="match status" value="1"/>
</dbReference>
<proteinExistence type="predicted"/>
<evidence type="ECO:0000259" key="5">
    <source>
        <dbReference type="PROSITE" id="PS51352"/>
    </source>
</evidence>
<dbReference type="SUPFAM" id="SSF52833">
    <property type="entry name" value="Thioredoxin-like"/>
    <property type="match status" value="1"/>
</dbReference>
<gene>
    <name evidence="6" type="ORF">H8B21_04610</name>
</gene>
<dbReference type="InterPro" id="IPR017937">
    <property type="entry name" value="Thioredoxin_CS"/>
</dbReference>
<dbReference type="InterPro" id="IPR025380">
    <property type="entry name" value="DUF4369"/>
</dbReference>
<protein>
    <submittedName>
        <fullName evidence="6">AhpC/TSA family protein</fullName>
    </submittedName>
</protein>
<evidence type="ECO:0000256" key="2">
    <source>
        <dbReference type="ARBA" id="ARBA00022748"/>
    </source>
</evidence>
<dbReference type="PROSITE" id="PS51352">
    <property type="entry name" value="THIOREDOXIN_2"/>
    <property type="match status" value="1"/>
</dbReference>
<dbReference type="InterPro" id="IPR000866">
    <property type="entry name" value="AhpC/TSA"/>
</dbReference>